<organism evidence="2 3">
    <name type="scientific">Eumeta variegata</name>
    <name type="common">Bagworm moth</name>
    <name type="synonym">Eumeta japonica</name>
    <dbReference type="NCBI Taxonomy" id="151549"/>
    <lineage>
        <taxon>Eukaryota</taxon>
        <taxon>Metazoa</taxon>
        <taxon>Ecdysozoa</taxon>
        <taxon>Arthropoda</taxon>
        <taxon>Hexapoda</taxon>
        <taxon>Insecta</taxon>
        <taxon>Pterygota</taxon>
        <taxon>Neoptera</taxon>
        <taxon>Endopterygota</taxon>
        <taxon>Lepidoptera</taxon>
        <taxon>Glossata</taxon>
        <taxon>Ditrysia</taxon>
        <taxon>Tineoidea</taxon>
        <taxon>Psychidae</taxon>
        <taxon>Oiketicinae</taxon>
        <taxon>Eumeta</taxon>
    </lineage>
</organism>
<evidence type="ECO:0000256" key="1">
    <source>
        <dbReference type="SAM" id="MobiDB-lite"/>
    </source>
</evidence>
<keyword evidence="3" id="KW-1185">Reference proteome</keyword>
<dbReference type="Proteomes" id="UP000299102">
    <property type="component" value="Unassembled WGS sequence"/>
</dbReference>
<evidence type="ECO:0000313" key="2">
    <source>
        <dbReference type="EMBL" id="GBP38818.1"/>
    </source>
</evidence>
<proteinExistence type="predicted"/>
<dbReference type="AlphaFoldDB" id="A0A4C1VI91"/>
<sequence>MKNELPTTRTPEKDKGNILKMMGVMGVVVGPKEEEYAVQRDDSRIKQAEIRHAASSKEGRTARRQALAS</sequence>
<evidence type="ECO:0000313" key="3">
    <source>
        <dbReference type="Proteomes" id="UP000299102"/>
    </source>
</evidence>
<dbReference type="EMBL" id="BGZK01000354">
    <property type="protein sequence ID" value="GBP38818.1"/>
    <property type="molecule type" value="Genomic_DNA"/>
</dbReference>
<comment type="caution">
    <text evidence="2">The sequence shown here is derived from an EMBL/GenBank/DDBJ whole genome shotgun (WGS) entry which is preliminary data.</text>
</comment>
<protein>
    <submittedName>
        <fullName evidence="2">Uncharacterized protein</fullName>
    </submittedName>
</protein>
<reference evidence="2 3" key="1">
    <citation type="journal article" date="2019" name="Commun. Biol.">
        <title>The bagworm genome reveals a unique fibroin gene that provides high tensile strength.</title>
        <authorList>
            <person name="Kono N."/>
            <person name="Nakamura H."/>
            <person name="Ohtoshi R."/>
            <person name="Tomita M."/>
            <person name="Numata K."/>
            <person name="Arakawa K."/>
        </authorList>
    </citation>
    <scope>NUCLEOTIDE SEQUENCE [LARGE SCALE GENOMIC DNA]</scope>
</reference>
<accession>A0A4C1VI91</accession>
<gene>
    <name evidence="2" type="ORF">EVAR_33569_1</name>
</gene>
<feature type="region of interest" description="Disordered" evidence="1">
    <location>
        <begin position="50"/>
        <end position="69"/>
    </location>
</feature>
<name>A0A4C1VI91_EUMVA</name>
<feature type="compositionally biased region" description="Basic and acidic residues" evidence="1">
    <location>
        <begin position="50"/>
        <end position="61"/>
    </location>
</feature>